<dbReference type="GO" id="GO:0004802">
    <property type="term" value="F:transketolase activity"/>
    <property type="evidence" value="ECO:0007669"/>
    <property type="project" value="UniProtKB-EC"/>
</dbReference>
<dbReference type="AlphaFoldDB" id="A0A109LDJ7"/>
<evidence type="ECO:0000256" key="1">
    <source>
        <dbReference type="ARBA" id="ARBA00022723"/>
    </source>
</evidence>
<dbReference type="PATRIC" id="fig|294.194.peg.5443"/>
<dbReference type="EMBL" id="LCYA01000130">
    <property type="protein sequence ID" value="KWV85455.1"/>
    <property type="molecule type" value="Genomic_DNA"/>
</dbReference>
<protein>
    <submittedName>
        <fullName evidence="4">Transketolase</fullName>
        <ecNumber evidence="4">2.2.1.1</ecNumber>
    </submittedName>
</protein>
<feature type="domain" description="Transketolase-like C-terminal" evidence="3">
    <location>
        <begin position="1"/>
        <end position="69"/>
    </location>
</feature>
<dbReference type="Gene3D" id="3.40.50.920">
    <property type="match status" value="1"/>
</dbReference>
<organism evidence="4 5">
    <name type="scientific">Pseudomonas fluorescens</name>
    <dbReference type="NCBI Taxonomy" id="294"/>
    <lineage>
        <taxon>Bacteria</taxon>
        <taxon>Pseudomonadati</taxon>
        <taxon>Pseudomonadota</taxon>
        <taxon>Gammaproteobacteria</taxon>
        <taxon>Pseudomonadales</taxon>
        <taxon>Pseudomonadaceae</taxon>
        <taxon>Pseudomonas</taxon>
    </lineage>
</organism>
<dbReference type="SUPFAM" id="SSF52922">
    <property type="entry name" value="TK C-terminal domain-like"/>
    <property type="match status" value="1"/>
</dbReference>
<dbReference type="InterPro" id="IPR009014">
    <property type="entry name" value="Transketo_C/PFOR_II"/>
</dbReference>
<dbReference type="Pfam" id="PF22613">
    <property type="entry name" value="Transketolase_C_1"/>
    <property type="match status" value="1"/>
</dbReference>
<evidence type="ECO:0000256" key="2">
    <source>
        <dbReference type="ARBA" id="ARBA00022842"/>
    </source>
</evidence>
<evidence type="ECO:0000313" key="5">
    <source>
        <dbReference type="Proteomes" id="UP000061348"/>
    </source>
</evidence>
<dbReference type="PANTHER" id="PTHR43522">
    <property type="entry name" value="TRANSKETOLASE"/>
    <property type="match status" value="1"/>
</dbReference>
<accession>A0A109LDJ7</accession>
<dbReference type="GO" id="GO:0046872">
    <property type="term" value="F:metal ion binding"/>
    <property type="evidence" value="ECO:0007669"/>
    <property type="project" value="UniProtKB-KW"/>
</dbReference>
<reference evidence="4 5" key="1">
    <citation type="submission" date="2015-05" db="EMBL/GenBank/DDBJ databases">
        <title>A genomic and transcriptomic approach to investigate the blue pigment phenotype in Pseudomonas fluorescens.</title>
        <authorList>
            <person name="Andreani N.A."/>
            <person name="Cardazzo B."/>
        </authorList>
    </citation>
    <scope>NUCLEOTIDE SEQUENCE [LARGE SCALE GENOMIC DNA]</scope>
    <source>
        <strain evidence="4 5">Ps_22</strain>
    </source>
</reference>
<evidence type="ECO:0000313" key="4">
    <source>
        <dbReference type="EMBL" id="KWV85455.1"/>
    </source>
</evidence>
<sequence length="86" mass="9516">MPSWELFEDQDQAYRDSVLPPAVKARVVVEQAGPLGWDRYVGQTGAKVVMNSFGASAPLAKLQEKFGFTLDNVVKLAKQQLQLAEH</sequence>
<name>A0A109LDJ7_PSEFL</name>
<evidence type="ECO:0000259" key="3">
    <source>
        <dbReference type="Pfam" id="PF22613"/>
    </source>
</evidence>
<proteinExistence type="predicted"/>
<dbReference type="EC" id="2.2.1.1" evidence="4"/>
<dbReference type="Proteomes" id="UP000061348">
    <property type="component" value="Unassembled WGS sequence"/>
</dbReference>
<keyword evidence="2" id="KW-0460">Magnesium</keyword>
<keyword evidence="4" id="KW-0808">Transferase</keyword>
<keyword evidence="1" id="KW-0479">Metal-binding</keyword>
<comment type="caution">
    <text evidence="4">The sequence shown here is derived from an EMBL/GenBank/DDBJ whole genome shotgun (WGS) entry which is preliminary data.</text>
</comment>
<dbReference type="InterPro" id="IPR055152">
    <property type="entry name" value="Transketolase-like_C_2"/>
</dbReference>
<gene>
    <name evidence="4" type="primary">tkt</name>
    <name evidence="4" type="ORF">PFLmoz3_04907</name>
</gene>
<dbReference type="GO" id="GO:0006098">
    <property type="term" value="P:pentose-phosphate shunt"/>
    <property type="evidence" value="ECO:0007669"/>
    <property type="project" value="TreeGrafter"/>
</dbReference>
<dbReference type="InterPro" id="IPR033247">
    <property type="entry name" value="Transketolase_fam"/>
</dbReference>
<dbReference type="PANTHER" id="PTHR43522:SF2">
    <property type="entry name" value="TRANSKETOLASE 1-RELATED"/>
    <property type="match status" value="1"/>
</dbReference>
<dbReference type="GO" id="GO:0005829">
    <property type="term" value="C:cytosol"/>
    <property type="evidence" value="ECO:0007669"/>
    <property type="project" value="TreeGrafter"/>
</dbReference>